<reference evidence="2" key="1">
    <citation type="submission" date="2022-10" db="EMBL/GenBank/DDBJ databases">
        <authorList>
            <person name="Chen Y."/>
            <person name="Dougan E. K."/>
            <person name="Chan C."/>
            <person name="Rhodes N."/>
            <person name="Thang M."/>
        </authorList>
    </citation>
    <scope>NUCLEOTIDE SEQUENCE</scope>
</reference>
<evidence type="ECO:0000313" key="3">
    <source>
        <dbReference type="EMBL" id="CAL4778646.1"/>
    </source>
</evidence>
<dbReference type="OrthoDB" id="10649125at2759"/>
<comment type="caution">
    <text evidence="2">The sequence shown here is derived from an EMBL/GenBank/DDBJ whole genome shotgun (WGS) entry which is preliminary data.</text>
</comment>
<name>A0A9P1CG83_9DINO</name>
<dbReference type="EMBL" id="CAMXCT030001580">
    <property type="protein sequence ID" value="CAL4778646.1"/>
    <property type="molecule type" value="Genomic_DNA"/>
</dbReference>
<keyword evidence="4" id="KW-1185">Reference proteome</keyword>
<proteinExistence type="predicted"/>
<feature type="compositionally biased region" description="Polar residues" evidence="1">
    <location>
        <begin position="335"/>
        <end position="346"/>
    </location>
</feature>
<evidence type="ECO:0000313" key="4">
    <source>
        <dbReference type="Proteomes" id="UP001152797"/>
    </source>
</evidence>
<dbReference type="AlphaFoldDB" id="A0A9P1CG83"/>
<gene>
    <name evidence="2" type="ORF">C1SCF055_LOCUS18252</name>
</gene>
<reference evidence="3 4" key="2">
    <citation type="submission" date="2024-05" db="EMBL/GenBank/DDBJ databases">
        <authorList>
            <person name="Chen Y."/>
            <person name="Shah S."/>
            <person name="Dougan E. K."/>
            <person name="Thang M."/>
            <person name="Chan C."/>
        </authorList>
    </citation>
    <scope>NUCLEOTIDE SEQUENCE [LARGE SCALE GENOMIC DNA]</scope>
</reference>
<dbReference type="Proteomes" id="UP001152797">
    <property type="component" value="Unassembled WGS sequence"/>
</dbReference>
<evidence type="ECO:0000313" key="2">
    <source>
        <dbReference type="EMBL" id="CAI3991334.1"/>
    </source>
</evidence>
<organism evidence="2">
    <name type="scientific">Cladocopium goreaui</name>
    <dbReference type="NCBI Taxonomy" id="2562237"/>
    <lineage>
        <taxon>Eukaryota</taxon>
        <taxon>Sar</taxon>
        <taxon>Alveolata</taxon>
        <taxon>Dinophyceae</taxon>
        <taxon>Suessiales</taxon>
        <taxon>Symbiodiniaceae</taxon>
        <taxon>Cladocopium</taxon>
    </lineage>
</organism>
<evidence type="ECO:0000256" key="1">
    <source>
        <dbReference type="SAM" id="MobiDB-lite"/>
    </source>
</evidence>
<feature type="region of interest" description="Disordered" evidence="1">
    <location>
        <begin position="326"/>
        <end position="366"/>
    </location>
</feature>
<sequence>MVDITFRCQIKYQEDKPVTIAADLVEEHQGQKFLKFRATNYSICQLVCGGKLPKNPSLSKSKELQALIQARNEKIQEYLAAPQDPQEGQELFGEQKPSTKKRKAHTMEELGNFVVTIQLGSTEIPCLAGGQRPSKWDLYVAMEPEPLRQVIGHLRAGCQAALQEPTRGYKGTKKDWVAKPFLQPAMVDKVAAQVKAMMDGPLTINQKVNQVIDLLEAHGLAHKVALRPSQILCHPDNRGGTMVSYHDAWSKGMAMLAVGIQTNLLQGSMAIEMSKDEAKRKVQISKNEQLFQEGIGHLAPLTGQERSLVVANDPYEATMLQQKPAAMAETVDPEATTSDSSESNKASLPEGPAMPKAKESIKLEPDSSKEIPVRLVTDQELLDSYQRLHTRSSSCTKKAFAQWQQGTAPCVLYHLFTSLATECFDCYGFFEKYFQCWEYPKGLAVEAVDAFLAMSEVIDQCHGGVQWKATTWHSLLSAVERANAAFEVAWPEETMIKKWHWHLHLPDALSRFSNLPSCFTAERKHKSISALATKLQKTTSYEKHLLQQVLSNEICTLQHPELFPKVCHMWKPKPATQQVQEAMAPFLNQPCLQAQSSTVAILARGGQVSGGDAIIFAEGHDPSKWKVALAIKHVQVFGLQTTLAQLWPIQTMEQYHAKCKVTASNGLIPLSNILFPVPYSQSKGQDLKYDAMHCLFANGILSVELDATMTVLNARGLAYEVLRQTAATGYHFRGDVSASRLRAALTPGREKTCHGGWKGFAAETLEVLAFCVMLVSKHSLEGLEETERWIIESLRAGWQVASASFASKYLYEGLSPDAAASAFQTAFEKFMTAHTRAHKDALLLPKHHYSCHLPGQVLRDGYLLDAWSLERKSKAAKAIATELTVTGSFCKQIMVRLLCAQMFTDKLAMGALEAPQQLDSMIVKGSGIRTKFGTISKGECWLHGTFAFILEAVYRIGNRCDLHVHVFRKVGIHESLILSDFQETGRIPMPDHMREATGWLRDSPTRLMVLDPFSCLTLRA</sequence>
<accession>A0A9P1CG83</accession>
<dbReference type="EMBL" id="CAMXCT020001580">
    <property type="protein sequence ID" value="CAL1144709.1"/>
    <property type="molecule type" value="Genomic_DNA"/>
</dbReference>
<protein>
    <submittedName>
        <fullName evidence="2">Uncharacterized protein</fullName>
    </submittedName>
</protein>
<dbReference type="EMBL" id="CAMXCT010001580">
    <property type="protein sequence ID" value="CAI3991334.1"/>
    <property type="molecule type" value="Genomic_DNA"/>
</dbReference>
<feature type="compositionally biased region" description="Basic and acidic residues" evidence="1">
    <location>
        <begin position="356"/>
        <end position="366"/>
    </location>
</feature>